<dbReference type="KEGG" id="pfy:PFICI_14794"/>
<evidence type="ECO:0000313" key="2">
    <source>
        <dbReference type="EMBL" id="ETS73848.1"/>
    </source>
</evidence>
<sequence length="462" mass="52844">MAAQETAVPATPNDLPSTQDTAGLFRSFVYKLAHVCDNTSGGTTMTAFTILRTVSGGVRYFFASNQRLPGELDATQEYVVRLLRLVNDSPPRSKITGLAEDEVLKAVLLFNQKRLTGYFRRLGFQARDCSDNASALESNNEELVTSSIRNFIESSQLETALPAEGSEFVNRIVELLRCVSILSKSPAGALIQEQARQGRMLGHKSQECWSEFQHTLSRIMAYIESVNFLRQAQKIWPVLFNRYEVVALPSSKPIPRPSRRKSETASAIVGRMTRKQEKMDLFRDYVASLQNFDLDERLRKEWRKDSFRPIVHAEIVLLDWLERNGGVMSQRFFNDWKYIGGSKPTCKLCHYYFELHDARVGHRSSHGNLYPSWRFPDVFEVQGEEGAKARQVMMRRVLDRIREDAFALVEQKVPASYKHHDSNTFSTMFTFQDRLTAEGKSIDGTRMDEIERLMKQTIIGNK</sequence>
<dbReference type="PANTHER" id="PTHR42037">
    <property type="match status" value="1"/>
</dbReference>
<dbReference type="EMBL" id="KI912121">
    <property type="protein sequence ID" value="ETS73848.1"/>
    <property type="molecule type" value="Genomic_DNA"/>
</dbReference>
<dbReference type="eggNOG" id="ENOG502SKGQ">
    <property type="taxonomic scope" value="Eukaryota"/>
</dbReference>
<dbReference type="PANTHER" id="PTHR42037:SF1">
    <property type="match status" value="1"/>
</dbReference>
<evidence type="ECO:0000313" key="3">
    <source>
        <dbReference type="Proteomes" id="UP000030651"/>
    </source>
</evidence>
<dbReference type="RefSeq" id="XP_007841566.1">
    <property type="nucleotide sequence ID" value="XM_007843375.1"/>
</dbReference>
<proteinExistence type="predicted"/>
<evidence type="ECO:0000259" key="1">
    <source>
        <dbReference type="PROSITE" id="PS00028"/>
    </source>
</evidence>
<dbReference type="HOGENOM" id="CLU_027514_2_2_1"/>
<dbReference type="PROSITE" id="PS00028">
    <property type="entry name" value="ZINC_FINGER_C2H2_1"/>
    <property type="match status" value="1"/>
</dbReference>
<feature type="domain" description="C2H2-type" evidence="1">
    <location>
        <begin position="346"/>
        <end position="366"/>
    </location>
</feature>
<dbReference type="OrthoDB" id="3251507at2759"/>
<dbReference type="InterPro" id="IPR013087">
    <property type="entry name" value="Znf_C2H2_type"/>
</dbReference>
<dbReference type="InterPro" id="IPR027796">
    <property type="entry name" value="OTT_1508_deam-like"/>
</dbReference>
<dbReference type="Proteomes" id="UP000030651">
    <property type="component" value="Unassembled WGS sequence"/>
</dbReference>
<protein>
    <recommendedName>
        <fullName evidence="1">C2H2-type domain-containing protein</fullName>
    </recommendedName>
</protein>
<organism evidence="2 3">
    <name type="scientific">Pestalotiopsis fici (strain W106-1 / CGMCC3.15140)</name>
    <dbReference type="NCBI Taxonomy" id="1229662"/>
    <lineage>
        <taxon>Eukaryota</taxon>
        <taxon>Fungi</taxon>
        <taxon>Dikarya</taxon>
        <taxon>Ascomycota</taxon>
        <taxon>Pezizomycotina</taxon>
        <taxon>Sordariomycetes</taxon>
        <taxon>Xylariomycetidae</taxon>
        <taxon>Amphisphaeriales</taxon>
        <taxon>Sporocadaceae</taxon>
        <taxon>Pestalotiopsis</taxon>
    </lineage>
</organism>
<accession>W3WIZ0</accession>
<dbReference type="OMA" id="CAFVNKL"/>
<keyword evidence="3" id="KW-1185">Reference proteome</keyword>
<dbReference type="AlphaFoldDB" id="W3WIZ0"/>
<dbReference type="GeneID" id="19279807"/>
<reference evidence="3" key="1">
    <citation type="journal article" date="2015" name="BMC Genomics">
        <title>Genomic and transcriptomic analysis of the endophytic fungus Pestalotiopsis fici reveals its lifestyle and high potential for synthesis of natural products.</title>
        <authorList>
            <person name="Wang X."/>
            <person name="Zhang X."/>
            <person name="Liu L."/>
            <person name="Xiang M."/>
            <person name="Wang W."/>
            <person name="Sun X."/>
            <person name="Che Y."/>
            <person name="Guo L."/>
            <person name="Liu G."/>
            <person name="Guo L."/>
            <person name="Wang C."/>
            <person name="Yin W.B."/>
            <person name="Stadler M."/>
            <person name="Zhang X."/>
            <person name="Liu X."/>
        </authorList>
    </citation>
    <scope>NUCLEOTIDE SEQUENCE [LARGE SCALE GENOMIC DNA]</scope>
    <source>
        <strain evidence="3">W106-1 / CGMCC3.15140</strain>
    </source>
</reference>
<dbReference type="InParanoid" id="W3WIZ0"/>
<gene>
    <name evidence="2" type="ORF">PFICI_14794</name>
</gene>
<dbReference type="Pfam" id="PF14441">
    <property type="entry name" value="OTT_1508_deam"/>
    <property type="match status" value="1"/>
</dbReference>
<name>W3WIZ0_PESFW</name>